<name>A0ABR2FMT9_9ROSI</name>
<dbReference type="Proteomes" id="UP001472677">
    <property type="component" value="Unassembled WGS sequence"/>
</dbReference>
<feature type="compositionally biased region" description="Polar residues" evidence="1">
    <location>
        <begin position="13"/>
        <end position="32"/>
    </location>
</feature>
<evidence type="ECO:0000313" key="2">
    <source>
        <dbReference type="EMBL" id="KAK8582009.1"/>
    </source>
</evidence>
<organism evidence="2 3">
    <name type="scientific">Hibiscus sabdariffa</name>
    <name type="common">roselle</name>
    <dbReference type="NCBI Taxonomy" id="183260"/>
    <lineage>
        <taxon>Eukaryota</taxon>
        <taxon>Viridiplantae</taxon>
        <taxon>Streptophyta</taxon>
        <taxon>Embryophyta</taxon>
        <taxon>Tracheophyta</taxon>
        <taxon>Spermatophyta</taxon>
        <taxon>Magnoliopsida</taxon>
        <taxon>eudicotyledons</taxon>
        <taxon>Gunneridae</taxon>
        <taxon>Pentapetalae</taxon>
        <taxon>rosids</taxon>
        <taxon>malvids</taxon>
        <taxon>Malvales</taxon>
        <taxon>Malvaceae</taxon>
        <taxon>Malvoideae</taxon>
        <taxon>Hibiscus</taxon>
    </lineage>
</organism>
<evidence type="ECO:0000256" key="1">
    <source>
        <dbReference type="SAM" id="MobiDB-lite"/>
    </source>
</evidence>
<comment type="caution">
    <text evidence="2">The sequence shown here is derived from an EMBL/GenBank/DDBJ whole genome shotgun (WGS) entry which is preliminary data.</text>
</comment>
<keyword evidence="3" id="KW-1185">Reference proteome</keyword>
<dbReference type="EMBL" id="JBBPBM010000006">
    <property type="protein sequence ID" value="KAK8582009.1"/>
    <property type="molecule type" value="Genomic_DNA"/>
</dbReference>
<accession>A0ABR2FMT9</accession>
<feature type="region of interest" description="Disordered" evidence="1">
    <location>
        <begin position="12"/>
        <end position="43"/>
    </location>
</feature>
<sequence length="99" mass="11121">MVVIIIVARHNDPSTSTQKQVGGDESGSNSIKTRIGGAPNLNHEKDQLDLQNQTRHIFFFWSSREPLTSLLCISSQIITLYLKPRNTAQNLFLLAVLSW</sequence>
<reference evidence="2 3" key="1">
    <citation type="journal article" date="2024" name="G3 (Bethesda)">
        <title>Genome assembly of Hibiscus sabdariffa L. provides insights into metabolisms of medicinal natural products.</title>
        <authorList>
            <person name="Kim T."/>
        </authorList>
    </citation>
    <scope>NUCLEOTIDE SEQUENCE [LARGE SCALE GENOMIC DNA]</scope>
    <source>
        <strain evidence="2">TK-2024</strain>
        <tissue evidence="2">Old leaves</tissue>
    </source>
</reference>
<evidence type="ECO:0000313" key="3">
    <source>
        <dbReference type="Proteomes" id="UP001472677"/>
    </source>
</evidence>
<proteinExistence type="predicted"/>
<gene>
    <name evidence="2" type="ORF">V6N12_072208</name>
</gene>
<protein>
    <submittedName>
        <fullName evidence="2">Uncharacterized protein</fullName>
    </submittedName>
</protein>